<evidence type="ECO:0000256" key="3">
    <source>
        <dbReference type="SAM" id="Phobius"/>
    </source>
</evidence>
<keyword evidence="1" id="KW-0433">Leucine-rich repeat</keyword>
<evidence type="ECO:0000313" key="5">
    <source>
        <dbReference type="EMBL" id="KAG5610630.1"/>
    </source>
</evidence>
<dbReference type="EMBL" id="JACXVP010000004">
    <property type="protein sequence ID" value="KAG5610630.1"/>
    <property type="molecule type" value="Genomic_DNA"/>
</dbReference>
<comment type="caution">
    <text evidence="5">The sequence shown here is derived from an EMBL/GenBank/DDBJ whole genome shotgun (WGS) entry which is preliminary data.</text>
</comment>
<keyword evidence="3" id="KW-0812">Transmembrane</keyword>
<feature type="transmembrane region" description="Helical" evidence="3">
    <location>
        <begin position="230"/>
        <end position="250"/>
    </location>
</feature>
<keyword evidence="3" id="KW-1133">Transmembrane helix</keyword>
<keyword evidence="3" id="KW-0472">Membrane</keyword>
<proteinExistence type="predicted"/>
<dbReference type="InterPro" id="IPR045344">
    <property type="entry name" value="C-JID"/>
</dbReference>
<reference evidence="5 6" key="1">
    <citation type="submission" date="2020-09" db="EMBL/GenBank/DDBJ databases">
        <title>De no assembly of potato wild relative species, Solanum commersonii.</title>
        <authorList>
            <person name="Cho K."/>
        </authorList>
    </citation>
    <scope>NUCLEOTIDE SEQUENCE [LARGE SCALE GENOMIC DNA]</scope>
    <source>
        <strain evidence="5">LZ3.2</strain>
        <tissue evidence="5">Leaf</tissue>
    </source>
</reference>
<keyword evidence="6" id="KW-1185">Reference proteome</keyword>
<evidence type="ECO:0000256" key="1">
    <source>
        <dbReference type="ARBA" id="ARBA00022614"/>
    </source>
</evidence>
<dbReference type="Proteomes" id="UP000824120">
    <property type="component" value="Chromosome 4"/>
</dbReference>
<keyword evidence="2" id="KW-0677">Repeat</keyword>
<organism evidence="5 6">
    <name type="scientific">Solanum commersonii</name>
    <name type="common">Commerson's wild potato</name>
    <name type="synonym">Commerson's nightshade</name>
    <dbReference type="NCBI Taxonomy" id="4109"/>
    <lineage>
        <taxon>Eukaryota</taxon>
        <taxon>Viridiplantae</taxon>
        <taxon>Streptophyta</taxon>
        <taxon>Embryophyta</taxon>
        <taxon>Tracheophyta</taxon>
        <taxon>Spermatophyta</taxon>
        <taxon>Magnoliopsida</taxon>
        <taxon>eudicotyledons</taxon>
        <taxon>Gunneridae</taxon>
        <taxon>Pentapetalae</taxon>
        <taxon>asterids</taxon>
        <taxon>lamiids</taxon>
        <taxon>Solanales</taxon>
        <taxon>Solanaceae</taxon>
        <taxon>Solanoideae</taxon>
        <taxon>Solaneae</taxon>
        <taxon>Solanum</taxon>
    </lineage>
</organism>
<dbReference type="OrthoDB" id="10545388at2759"/>
<name>A0A9J5ZIE9_SOLCO</name>
<feature type="domain" description="C-JID" evidence="4">
    <location>
        <begin position="40"/>
        <end position="178"/>
    </location>
</feature>
<protein>
    <recommendedName>
        <fullName evidence="4">C-JID domain-containing protein</fullName>
    </recommendedName>
</protein>
<accession>A0A9J5ZIE9</accession>
<dbReference type="Pfam" id="PF20160">
    <property type="entry name" value="C-JID"/>
    <property type="match status" value="1"/>
</dbReference>
<gene>
    <name evidence="5" type="ORF">H5410_021911</name>
</gene>
<evidence type="ECO:0000256" key="2">
    <source>
        <dbReference type="ARBA" id="ARBA00022737"/>
    </source>
</evidence>
<sequence length="255" mass="29125">MAEGVEEINKNPFKEGFFSAPALAFPSREYPYLGIEIYLQSNEIPDWCSNQVTASSISFTMPTHNKEYQFLGMIVWCVRELVKVPSSGPWQGLKERLYRYDRRERGFSISGEMFSGVFSRYDNVIPAEHMELSCVLQRSYLDTPFEGAIKGGEKMELFELSKYITVKKIGIHLLYLDQQGKVTSLPALVDNSHSQINRSQDLNEVSLEQESRDGRSILKMIRASFSIDPLSLYLSILVNLLFLMIVLHMLPCNTS</sequence>
<dbReference type="AlphaFoldDB" id="A0A9J5ZIE9"/>
<evidence type="ECO:0000313" key="6">
    <source>
        <dbReference type="Proteomes" id="UP000824120"/>
    </source>
</evidence>
<evidence type="ECO:0000259" key="4">
    <source>
        <dbReference type="Pfam" id="PF20160"/>
    </source>
</evidence>